<keyword evidence="4" id="KW-0378">Hydrolase</keyword>
<organism evidence="8 9">
    <name type="scientific">Sorangium cellulosum</name>
    <name type="common">Polyangium cellulosum</name>
    <dbReference type="NCBI Taxonomy" id="56"/>
    <lineage>
        <taxon>Bacteria</taxon>
        <taxon>Pseudomonadati</taxon>
        <taxon>Myxococcota</taxon>
        <taxon>Polyangia</taxon>
        <taxon>Polyangiales</taxon>
        <taxon>Polyangiaceae</taxon>
        <taxon>Sorangium</taxon>
    </lineage>
</organism>
<evidence type="ECO:0000256" key="4">
    <source>
        <dbReference type="ARBA" id="ARBA00022801"/>
    </source>
</evidence>
<evidence type="ECO:0000256" key="1">
    <source>
        <dbReference type="ARBA" id="ARBA00009998"/>
    </source>
</evidence>
<dbReference type="GO" id="GO:0006308">
    <property type="term" value="P:DNA catabolic process"/>
    <property type="evidence" value="ECO:0007669"/>
    <property type="project" value="UniProtKB-UniRule"/>
</dbReference>
<proteinExistence type="inferred from homology"/>
<sequence>MARPKRATEELSDRGKARPERATKEPSYGEASSRLEEILQAIEEGQVDIDALSALVKEAADLVTLCRQKIHAAEVQVKTITEQLEREAPDTTEGDGDEDEDEDEDEEEDE</sequence>
<gene>
    <name evidence="8" type="ORF">SOCEGT47_001050</name>
</gene>
<evidence type="ECO:0000256" key="5">
    <source>
        <dbReference type="ARBA" id="ARBA00022839"/>
    </source>
</evidence>
<evidence type="ECO:0000313" key="8">
    <source>
        <dbReference type="EMBL" id="AUX19653.1"/>
    </source>
</evidence>
<dbReference type="GO" id="GO:0008855">
    <property type="term" value="F:exodeoxyribonuclease VII activity"/>
    <property type="evidence" value="ECO:0007669"/>
    <property type="project" value="UniProtKB-UniRule"/>
</dbReference>
<dbReference type="InterPro" id="IPR003761">
    <property type="entry name" value="Exonuc_VII_S"/>
</dbReference>
<keyword evidence="3" id="KW-0540">Nuclease</keyword>
<feature type="region of interest" description="Disordered" evidence="7">
    <location>
        <begin position="1"/>
        <end position="33"/>
    </location>
</feature>
<protein>
    <recommendedName>
        <fullName evidence="6">Exodeoxyribonuclease VII small subunit</fullName>
        <ecNumber evidence="6">3.1.11.6</ecNumber>
    </recommendedName>
</protein>
<evidence type="ECO:0000256" key="7">
    <source>
        <dbReference type="SAM" id="MobiDB-lite"/>
    </source>
</evidence>
<evidence type="ECO:0000256" key="3">
    <source>
        <dbReference type="ARBA" id="ARBA00022722"/>
    </source>
</evidence>
<dbReference type="OrthoDB" id="9813898at2"/>
<evidence type="ECO:0000256" key="2">
    <source>
        <dbReference type="ARBA" id="ARBA00022490"/>
    </source>
</evidence>
<dbReference type="InterPro" id="IPR037004">
    <property type="entry name" value="Exonuc_VII_ssu_sf"/>
</dbReference>
<accession>A0A4P2PTD4</accession>
<feature type="compositionally biased region" description="Acidic residues" evidence="7">
    <location>
        <begin position="90"/>
        <end position="110"/>
    </location>
</feature>
<name>A0A4P2PTD4_SORCE</name>
<feature type="compositionally biased region" description="Basic and acidic residues" evidence="7">
    <location>
        <begin position="1"/>
        <end position="24"/>
    </location>
</feature>
<dbReference type="NCBIfam" id="TIGR01280">
    <property type="entry name" value="xseB"/>
    <property type="match status" value="1"/>
</dbReference>
<dbReference type="EC" id="3.1.11.6" evidence="6"/>
<dbReference type="Pfam" id="PF02609">
    <property type="entry name" value="Exonuc_VII_S"/>
    <property type="match status" value="1"/>
</dbReference>
<comment type="similarity">
    <text evidence="1">Belongs to the XseB family.</text>
</comment>
<keyword evidence="5" id="KW-0269">Exonuclease</keyword>
<evidence type="ECO:0000256" key="6">
    <source>
        <dbReference type="NCBIfam" id="TIGR01280"/>
    </source>
</evidence>
<dbReference type="RefSeq" id="WP_129344275.1">
    <property type="nucleotide sequence ID" value="NZ_CP012670.1"/>
</dbReference>
<dbReference type="EMBL" id="CP012670">
    <property type="protein sequence ID" value="AUX19653.1"/>
    <property type="molecule type" value="Genomic_DNA"/>
</dbReference>
<feature type="region of interest" description="Disordered" evidence="7">
    <location>
        <begin position="79"/>
        <end position="110"/>
    </location>
</feature>
<dbReference type="SUPFAM" id="SSF116842">
    <property type="entry name" value="XseB-like"/>
    <property type="match status" value="1"/>
</dbReference>
<keyword evidence="2" id="KW-0963">Cytoplasm</keyword>
<reference evidence="8 9" key="1">
    <citation type="submission" date="2015-09" db="EMBL/GenBank/DDBJ databases">
        <title>Sorangium comparison.</title>
        <authorList>
            <person name="Zaburannyi N."/>
            <person name="Bunk B."/>
            <person name="Overmann J."/>
            <person name="Mueller R."/>
        </authorList>
    </citation>
    <scope>NUCLEOTIDE SEQUENCE [LARGE SCALE GENOMIC DNA]</scope>
    <source>
        <strain evidence="8 9">So ceGT47</strain>
    </source>
</reference>
<dbReference type="AlphaFoldDB" id="A0A4P2PTD4"/>
<dbReference type="GO" id="GO:0009318">
    <property type="term" value="C:exodeoxyribonuclease VII complex"/>
    <property type="evidence" value="ECO:0007669"/>
    <property type="project" value="UniProtKB-UniRule"/>
</dbReference>
<dbReference type="Proteomes" id="UP000295781">
    <property type="component" value="Chromosome"/>
</dbReference>
<dbReference type="Gene3D" id="1.10.287.1040">
    <property type="entry name" value="Exonuclease VII, small subunit"/>
    <property type="match status" value="1"/>
</dbReference>
<evidence type="ECO:0000313" key="9">
    <source>
        <dbReference type="Proteomes" id="UP000295781"/>
    </source>
</evidence>